<dbReference type="PANTHER" id="PTHR30385">
    <property type="entry name" value="SIGMA FACTOR F FLAGELLAR"/>
    <property type="match status" value="1"/>
</dbReference>
<keyword evidence="7" id="KW-1185">Reference proteome</keyword>
<name>A0ABY5ZE95_9ACTN</name>
<keyword evidence="2" id="KW-0731">Sigma factor</keyword>
<evidence type="ECO:0000256" key="3">
    <source>
        <dbReference type="ARBA" id="ARBA00023125"/>
    </source>
</evidence>
<organism evidence="6 7">
    <name type="scientific">Dactylosporangium roseum</name>
    <dbReference type="NCBI Taxonomy" id="47989"/>
    <lineage>
        <taxon>Bacteria</taxon>
        <taxon>Bacillati</taxon>
        <taxon>Actinomycetota</taxon>
        <taxon>Actinomycetes</taxon>
        <taxon>Micromonosporales</taxon>
        <taxon>Micromonosporaceae</taxon>
        <taxon>Dactylosporangium</taxon>
    </lineage>
</organism>
<dbReference type="PANTHER" id="PTHR30385:SF4">
    <property type="entry name" value="RNA POLYMERASE SIGMA-E FACTOR"/>
    <property type="match status" value="1"/>
</dbReference>
<feature type="domain" description="RNA polymerase sigma-70 region 4" evidence="5">
    <location>
        <begin position="25"/>
        <end position="72"/>
    </location>
</feature>
<evidence type="ECO:0000259" key="5">
    <source>
        <dbReference type="Pfam" id="PF04545"/>
    </source>
</evidence>
<dbReference type="InterPro" id="IPR014284">
    <property type="entry name" value="RNA_pol_sigma-70_dom"/>
</dbReference>
<dbReference type="RefSeq" id="WP_343869227.1">
    <property type="nucleotide sequence ID" value="NZ_BAAABS010000012.1"/>
</dbReference>
<keyword evidence="1" id="KW-0805">Transcription regulation</keyword>
<dbReference type="Proteomes" id="UP001058271">
    <property type="component" value="Chromosome"/>
</dbReference>
<dbReference type="EMBL" id="CP073721">
    <property type="protein sequence ID" value="UWZ40404.1"/>
    <property type="molecule type" value="Genomic_DNA"/>
</dbReference>
<evidence type="ECO:0000256" key="1">
    <source>
        <dbReference type="ARBA" id="ARBA00023015"/>
    </source>
</evidence>
<evidence type="ECO:0000313" key="6">
    <source>
        <dbReference type="EMBL" id="UWZ40404.1"/>
    </source>
</evidence>
<accession>A0ABY5ZE95</accession>
<dbReference type="Pfam" id="PF04545">
    <property type="entry name" value="Sigma70_r4"/>
    <property type="match status" value="1"/>
</dbReference>
<dbReference type="InterPro" id="IPR007630">
    <property type="entry name" value="RNA_pol_sigma70_r4"/>
</dbReference>
<dbReference type="CDD" id="cd06171">
    <property type="entry name" value="Sigma70_r4"/>
    <property type="match status" value="1"/>
</dbReference>
<dbReference type="NCBIfam" id="TIGR02937">
    <property type="entry name" value="sigma70-ECF"/>
    <property type="match status" value="1"/>
</dbReference>
<dbReference type="InterPro" id="IPR013324">
    <property type="entry name" value="RNA_pol_sigma_r3/r4-like"/>
</dbReference>
<keyword evidence="4" id="KW-0804">Transcription</keyword>
<sequence>MDLIGAVDPRYTGIDDHLTLRSLVAALPPRERRILAMRFHDEMTQARIAAALGVSQMHVSRLLRQTLDRLRAGLLATDTTGFTAGPG</sequence>
<dbReference type="SUPFAM" id="SSF88659">
    <property type="entry name" value="Sigma3 and sigma4 domains of RNA polymerase sigma factors"/>
    <property type="match status" value="1"/>
</dbReference>
<evidence type="ECO:0000256" key="4">
    <source>
        <dbReference type="ARBA" id="ARBA00023163"/>
    </source>
</evidence>
<protein>
    <submittedName>
        <fullName evidence="6">Sigma-70 family RNA polymerase sigma factor</fullName>
    </submittedName>
</protein>
<evidence type="ECO:0000313" key="7">
    <source>
        <dbReference type="Proteomes" id="UP001058271"/>
    </source>
</evidence>
<proteinExistence type="predicted"/>
<keyword evidence="3" id="KW-0238">DNA-binding</keyword>
<gene>
    <name evidence="6" type="ORF">Drose_16525</name>
</gene>
<reference evidence="6" key="1">
    <citation type="submission" date="2021-04" db="EMBL/GenBank/DDBJ databases">
        <title>Biosynthetic gene clusters of Dactylosporangioum roseum.</title>
        <authorList>
            <person name="Hartkoorn R.C."/>
            <person name="Beaudoing E."/>
            <person name="Hot D."/>
            <person name="Moureu S."/>
        </authorList>
    </citation>
    <scope>NUCLEOTIDE SEQUENCE</scope>
    <source>
        <strain evidence="6">NRRL B-16295</strain>
    </source>
</reference>
<dbReference type="Gene3D" id="1.20.140.160">
    <property type="match status" value="1"/>
</dbReference>
<evidence type="ECO:0000256" key="2">
    <source>
        <dbReference type="ARBA" id="ARBA00023082"/>
    </source>
</evidence>